<dbReference type="GO" id="GO:0045087">
    <property type="term" value="P:innate immune response"/>
    <property type="evidence" value="ECO:0007669"/>
    <property type="project" value="TreeGrafter"/>
</dbReference>
<evidence type="ECO:0000313" key="16">
    <source>
        <dbReference type="Ensembl" id="ENSPMGP00000005298.1"/>
    </source>
</evidence>
<dbReference type="GO" id="GO:0002218">
    <property type="term" value="P:activation of innate immune response"/>
    <property type="evidence" value="ECO:0007669"/>
    <property type="project" value="InterPro"/>
</dbReference>
<dbReference type="GO" id="GO:0048471">
    <property type="term" value="C:perinuclear region of cytoplasm"/>
    <property type="evidence" value="ECO:0007669"/>
    <property type="project" value="UniProtKB-SubCell"/>
</dbReference>
<dbReference type="GO" id="GO:0061507">
    <property type="term" value="F:2',3'-cyclic GMP-AMP binding"/>
    <property type="evidence" value="ECO:0007669"/>
    <property type="project" value="TreeGrafter"/>
</dbReference>
<dbReference type="CDD" id="cd22658">
    <property type="entry name" value="STING_C_metazoan-like"/>
    <property type="match status" value="1"/>
</dbReference>
<evidence type="ECO:0000256" key="9">
    <source>
        <dbReference type="ARBA" id="ARBA00022824"/>
    </source>
</evidence>
<feature type="region of interest" description="Disordered" evidence="12">
    <location>
        <begin position="347"/>
        <end position="410"/>
    </location>
</feature>
<dbReference type="GO" id="GO:0000045">
    <property type="term" value="P:autophagosome assembly"/>
    <property type="evidence" value="ECO:0007669"/>
    <property type="project" value="TreeGrafter"/>
</dbReference>
<dbReference type="InterPro" id="IPR055434">
    <property type="entry name" value="STING_TM"/>
</dbReference>
<sequence length="410" mass="46404">MTCHVSQPELVPSPRGPLPKWCALGVAVVSMVMATILFQETVVGWVCVAVLLLSLCPLVHGIFLFLEEVVNHNNRYRGHSVLAHPWDCGLMRPLLFIVLSSVVLRLSGSPLPLPHLWILLWLCPVLYAALRSLGVLVLSEVELSDICETRQMNVAHGLAWSFYLGYLQLVLPRLEEAISAFCASHQSSASLWSRGSKRLFILIPINANISHKLENEDERVHFYDSLPNSQLDRGGVRGRVYKHSVYRSLEDQAHDCVLEYATPLLTLHSMSQDRSAAFGEPQRREQVLLFYRTLRDILERSLECRNRYTLILLNDEHEGDPHYLSKCILRHLHQQDTEEYPILPSPRIHPPQPEQTPLTAQGQHMGAWGGHRGQDLSKDPTLMFSTDTPRTLRGPVETSDGFKPKHNGYS</sequence>
<dbReference type="Gene3D" id="3.40.50.12100">
    <property type="entry name" value="Stimulator of interferon genes protein"/>
    <property type="match status" value="1"/>
</dbReference>
<keyword evidence="7 13" id="KW-0812">Transmembrane</keyword>
<dbReference type="GO" id="GO:0005789">
    <property type="term" value="C:endoplasmic reticulum membrane"/>
    <property type="evidence" value="ECO:0007669"/>
    <property type="project" value="UniProtKB-SubCell"/>
</dbReference>
<evidence type="ECO:0000256" key="3">
    <source>
        <dbReference type="ARBA" id="ARBA00004542"/>
    </source>
</evidence>
<dbReference type="PANTHER" id="PTHR34339">
    <property type="entry name" value="STIMULATOR OF INTERFERON GENES PROTEIN"/>
    <property type="match status" value="1"/>
</dbReference>
<keyword evidence="9" id="KW-0256">Endoplasmic reticulum</keyword>
<comment type="similarity">
    <text evidence="5">Belongs to the STING family.</text>
</comment>
<proteinExistence type="inferred from homology"/>
<evidence type="ECO:0000256" key="12">
    <source>
        <dbReference type="SAM" id="MobiDB-lite"/>
    </source>
</evidence>
<evidence type="ECO:0000256" key="7">
    <source>
        <dbReference type="ARBA" id="ARBA00022692"/>
    </source>
</evidence>
<dbReference type="AlphaFoldDB" id="A0A3B3ZKY9"/>
<dbReference type="PANTHER" id="PTHR34339:SF1">
    <property type="entry name" value="STIMULATOR OF INTERFERON GENES PROTEIN"/>
    <property type="match status" value="1"/>
</dbReference>
<dbReference type="GO" id="GO:0016239">
    <property type="term" value="P:positive regulation of macroautophagy"/>
    <property type="evidence" value="ECO:0007669"/>
    <property type="project" value="TreeGrafter"/>
</dbReference>
<dbReference type="InterPro" id="IPR038623">
    <property type="entry name" value="STING_C_sf"/>
</dbReference>
<feature type="transmembrane region" description="Helical" evidence="13">
    <location>
        <begin position="90"/>
        <end position="106"/>
    </location>
</feature>
<dbReference type="InterPro" id="IPR029158">
    <property type="entry name" value="STING"/>
</dbReference>
<evidence type="ECO:0000256" key="4">
    <source>
        <dbReference type="ARBA" id="ARBA00004556"/>
    </source>
</evidence>
<protein>
    <recommendedName>
        <fullName evidence="6">Stimulator of interferon genes protein</fullName>
    </recommendedName>
</protein>
<feature type="transmembrane region" description="Helical" evidence="13">
    <location>
        <begin position="18"/>
        <end position="38"/>
    </location>
</feature>
<dbReference type="Ensembl" id="ENSPMGT00000005619.1">
    <property type="protein sequence ID" value="ENSPMGP00000005298.1"/>
    <property type="gene ID" value="ENSPMGG00000004449.1"/>
</dbReference>
<evidence type="ECO:0000256" key="10">
    <source>
        <dbReference type="ARBA" id="ARBA00022989"/>
    </source>
</evidence>
<name>A0A3B3ZKY9_9GOBI</name>
<keyword evidence="17" id="KW-1185">Reference proteome</keyword>
<evidence type="ECO:0000256" key="2">
    <source>
        <dbReference type="ARBA" id="ARBA00004477"/>
    </source>
</evidence>
<feature type="domain" description="STING ligand-binding" evidence="14">
    <location>
        <begin position="153"/>
        <end position="335"/>
    </location>
</feature>
<dbReference type="Pfam" id="PF23417">
    <property type="entry name" value="STING_TM"/>
    <property type="match status" value="1"/>
</dbReference>
<dbReference type="GO" id="GO:0033116">
    <property type="term" value="C:endoplasmic reticulum-Golgi intermediate compartment membrane"/>
    <property type="evidence" value="ECO:0007669"/>
    <property type="project" value="UniProtKB-SubCell"/>
</dbReference>
<dbReference type="GO" id="GO:0000139">
    <property type="term" value="C:Golgi membrane"/>
    <property type="evidence" value="ECO:0007669"/>
    <property type="project" value="UniProtKB-SubCell"/>
</dbReference>
<dbReference type="GO" id="GO:0035438">
    <property type="term" value="F:cyclic-di-GMP binding"/>
    <property type="evidence" value="ECO:0007669"/>
    <property type="project" value="TreeGrafter"/>
</dbReference>
<evidence type="ECO:0000259" key="15">
    <source>
        <dbReference type="Pfam" id="PF23417"/>
    </source>
</evidence>
<comment type="subcellular location">
    <subcellularLocation>
        <location evidence="4">Cytoplasm</location>
        <location evidence="4">Perinuclear region</location>
    </subcellularLocation>
    <subcellularLocation>
        <location evidence="3">Cytoplasmic vesicle</location>
        <location evidence="3">Autophagosome membrane</location>
        <topology evidence="3">Multi-pass membrane protein</topology>
    </subcellularLocation>
    <subcellularLocation>
        <location evidence="2">Endoplasmic reticulum membrane</location>
        <topology evidence="2">Multi-pass membrane protein</topology>
    </subcellularLocation>
    <subcellularLocation>
        <location evidence="1">Endoplasmic reticulum-Golgi intermediate compartment membrane</location>
        <topology evidence="1">Multi-pass membrane protein</topology>
    </subcellularLocation>
</comment>
<evidence type="ECO:0000259" key="14">
    <source>
        <dbReference type="Pfam" id="PF15009"/>
    </source>
</evidence>
<evidence type="ECO:0000256" key="11">
    <source>
        <dbReference type="ARBA" id="ARBA00023136"/>
    </source>
</evidence>
<dbReference type="GO" id="GO:0000421">
    <property type="term" value="C:autophagosome membrane"/>
    <property type="evidence" value="ECO:0007669"/>
    <property type="project" value="UniProtKB-SubCell"/>
</dbReference>
<dbReference type="InterPro" id="IPR055432">
    <property type="entry name" value="STING_LBD"/>
</dbReference>
<keyword evidence="10 13" id="KW-1133">Transmembrane helix</keyword>
<feature type="domain" description="STING transmembrane" evidence="15">
    <location>
        <begin position="44"/>
        <end position="150"/>
    </location>
</feature>
<accession>A0A3B3ZKY9</accession>
<dbReference type="Pfam" id="PF15009">
    <property type="entry name" value="STING_LBD"/>
    <property type="match status" value="1"/>
</dbReference>
<evidence type="ECO:0000256" key="8">
    <source>
        <dbReference type="ARBA" id="ARBA00022741"/>
    </source>
</evidence>
<reference evidence="16" key="1">
    <citation type="submission" date="2025-08" db="UniProtKB">
        <authorList>
            <consortium name="Ensembl"/>
        </authorList>
    </citation>
    <scope>IDENTIFICATION</scope>
</reference>
<evidence type="ECO:0000256" key="1">
    <source>
        <dbReference type="ARBA" id="ARBA00004457"/>
    </source>
</evidence>
<feature type="transmembrane region" description="Helical" evidence="13">
    <location>
        <begin position="45"/>
        <end position="66"/>
    </location>
</feature>
<dbReference type="InterPro" id="IPR047191">
    <property type="entry name" value="STING_C_chordates"/>
</dbReference>
<dbReference type="GO" id="GO:0032481">
    <property type="term" value="P:positive regulation of type I interferon production"/>
    <property type="evidence" value="ECO:0007669"/>
    <property type="project" value="InterPro"/>
</dbReference>
<dbReference type="STRING" id="409849.ENSPMGP00000005298"/>
<evidence type="ECO:0000256" key="6">
    <source>
        <dbReference type="ARBA" id="ARBA00018708"/>
    </source>
</evidence>
<keyword evidence="8" id="KW-0547">Nucleotide-binding</keyword>
<evidence type="ECO:0000256" key="13">
    <source>
        <dbReference type="SAM" id="Phobius"/>
    </source>
</evidence>
<dbReference type="Gene3D" id="1.20.5.5200">
    <property type="match status" value="1"/>
</dbReference>
<dbReference type="GO" id="GO:0061709">
    <property type="term" value="P:reticulophagy"/>
    <property type="evidence" value="ECO:0007669"/>
    <property type="project" value="TreeGrafter"/>
</dbReference>
<dbReference type="Proteomes" id="UP000261520">
    <property type="component" value="Unplaced"/>
</dbReference>
<evidence type="ECO:0000313" key="17">
    <source>
        <dbReference type="Proteomes" id="UP000261520"/>
    </source>
</evidence>
<dbReference type="GO" id="GO:0051607">
    <property type="term" value="P:defense response to virus"/>
    <property type="evidence" value="ECO:0007669"/>
    <property type="project" value="TreeGrafter"/>
</dbReference>
<organism evidence="16 17">
    <name type="scientific">Periophthalmus magnuspinnatus</name>
    <dbReference type="NCBI Taxonomy" id="409849"/>
    <lineage>
        <taxon>Eukaryota</taxon>
        <taxon>Metazoa</taxon>
        <taxon>Chordata</taxon>
        <taxon>Craniata</taxon>
        <taxon>Vertebrata</taxon>
        <taxon>Euteleostomi</taxon>
        <taxon>Actinopterygii</taxon>
        <taxon>Neopterygii</taxon>
        <taxon>Teleostei</taxon>
        <taxon>Neoteleostei</taxon>
        <taxon>Acanthomorphata</taxon>
        <taxon>Gobiaria</taxon>
        <taxon>Gobiiformes</taxon>
        <taxon>Gobioidei</taxon>
        <taxon>Gobiidae</taxon>
        <taxon>Oxudercinae</taxon>
        <taxon>Periophthalmus</taxon>
    </lineage>
</organism>
<reference evidence="16" key="2">
    <citation type="submission" date="2025-09" db="UniProtKB">
        <authorList>
            <consortium name="Ensembl"/>
        </authorList>
    </citation>
    <scope>IDENTIFICATION</scope>
</reference>
<evidence type="ECO:0000256" key="5">
    <source>
        <dbReference type="ARBA" id="ARBA00009027"/>
    </source>
</evidence>
<feature type="transmembrane region" description="Helical" evidence="13">
    <location>
        <begin position="118"/>
        <end position="138"/>
    </location>
</feature>
<keyword evidence="11 13" id="KW-0472">Membrane</keyword>